<dbReference type="Proteomes" id="UP000271098">
    <property type="component" value="Unassembled WGS sequence"/>
</dbReference>
<keyword evidence="2" id="KW-1185">Reference proteome</keyword>
<evidence type="ECO:0000313" key="3">
    <source>
        <dbReference type="WBParaSite" id="GPUH_0001263401-mRNA-1"/>
    </source>
</evidence>
<evidence type="ECO:0000313" key="1">
    <source>
        <dbReference type="EMBL" id="VDN20774.1"/>
    </source>
</evidence>
<gene>
    <name evidence="1" type="ORF">GPUH_LOCUS12620</name>
</gene>
<proteinExistence type="predicted"/>
<protein>
    <submittedName>
        <fullName evidence="3">ZP domain-containing protein</fullName>
    </submittedName>
</protein>
<sequence length="88" mass="9672">MFLLQRGCIDKIPSVVSKNPKLSVLTQCFVANSWSPRKKYSCTAVGIRIDTPPQRGVLCCCAKVCPHEAMRGSPTSFEMGFHIVDGID</sequence>
<name>A0A183DV79_9BILA</name>
<organism evidence="3">
    <name type="scientific">Gongylonema pulchrum</name>
    <dbReference type="NCBI Taxonomy" id="637853"/>
    <lineage>
        <taxon>Eukaryota</taxon>
        <taxon>Metazoa</taxon>
        <taxon>Ecdysozoa</taxon>
        <taxon>Nematoda</taxon>
        <taxon>Chromadorea</taxon>
        <taxon>Rhabditida</taxon>
        <taxon>Spirurina</taxon>
        <taxon>Spiruromorpha</taxon>
        <taxon>Spiruroidea</taxon>
        <taxon>Gongylonematidae</taxon>
        <taxon>Gongylonema</taxon>
    </lineage>
</organism>
<evidence type="ECO:0000313" key="2">
    <source>
        <dbReference type="Proteomes" id="UP000271098"/>
    </source>
</evidence>
<reference evidence="3" key="1">
    <citation type="submission" date="2016-06" db="UniProtKB">
        <authorList>
            <consortium name="WormBaseParasite"/>
        </authorList>
    </citation>
    <scope>IDENTIFICATION</scope>
</reference>
<accession>A0A183DV79</accession>
<dbReference type="EMBL" id="UYRT01079468">
    <property type="protein sequence ID" value="VDN20774.1"/>
    <property type="molecule type" value="Genomic_DNA"/>
</dbReference>
<dbReference type="AlphaFoldDB" id="A0A183DV79"/>
<reference evidence="1 2" key="2">
    <citation type="submission" date="2018-11" db="EMBL/GenBank/DDBJ databases">
        <authorList>
            <consortium name="Pathogen Informatics"/>
        </authorList>
    </citation>
    <scope>NUCLEOTIDE SEQUENCE [LARGE SCALE GENOMIC DNA]</scope>
</reference>
<dbReference type="WBParaSite" id="GPUH_0001263401-mRNA-1">
    <property type="protein sequence ID" value="GPUH_0001263401-mRNA-1"/>
    <property type="gene ID" value="GPUH_0001263401"/>
</dbReference>